<evidence type="ECO:0000256" key="2">
    <source>
        <dbReference type="ARBA" id="ARBA00022840"/>
    </source>
</evidence>
<evidence type="ECO:0000313" key="5">
    <source>
        <dbReference type="Proteomes" id="UP001258994"/>
    </source>
</evidence>
<dbReference type="Gene3D" id="3.30.200.20">
    <property type="entry name" value="Phosphorylase Kinase, domain 1"/>
    <property type="match status" value="1"/>
</dbReference>
<keyword evidence="5" id="KW-1185">Reference proteome</keyword>
<dbReference type="PANTHER" id="PTHR33540">
    <property type="entry name" value="TRNA THREONYLCARBAMOYLADENOSINE BIOSYNTHESIS PROTEIN TSAE"/>
    <property type="match status" value="1"/>
</dbReference>
<organism evidence="4 5">
    <name type="scientific">Thalassotalea psychrophila</name>
    <dbReference type="NCBI Taxonomy" id="3065647"/>
    <lineage>
        <taxon>Bacteria</taxon>
        <taxon>Pseudomonadati</taxon>
        <taxon>Pseudomonadota</taxon>
        <taxon>Gammaproteobacteria</taxon>
        <taxon>Alteromonadales</taxon>
        <taxon>Colwelliaceae</taxon>
        <taxon>Thalassotalea</taxon>
    </lineage>
</organism>
<dbReference type="Pfam" id="PF01636">
    <property type="entry name" value="APH"/>
    <property type="match status" value="1"/>
</dbReference>
<dbReference type="Gene3D" id="3.90.1200.10">
    <property type="match status" value="1"/>
</dbReference>
<dbReference type="EMBL" id="CP134145">
    <property type="protein sequence ID" value="WNC71615.1"/>
    <property type="molecule type" value="Genomic_DNA"/>
</dbReference>
<evidence type="ECO:0000313" key="4">
    <source>
        <dbReference type="EMBL" id="WNC71615.1"/>
    </source>
</evidence>
<accession>A0ABY9TV08</accession>
<proteinExistence type="predicted"/>
<feature type="domain" description="Aminoglycoside phosphotransferase" evidence="3">
    <location>
        <begin position="25"/>
        <end position="243"/>
    </location>
</feature>
<dbReference type="RefSeq" id="WP_348390749.1">
    <property type="nucleotide sequence ID" value="NZ_CP134145.1"/>
</dbReference>
<name>A0ABY9TV08_9GAMM</name>
<sequence>MSALTRKQKLGTWLAHIFPDELLNIAPLSGDAGFRVYYRLILDENSYIIVDAPPEKLNNLAFVSLAHSFRSSGLIVPEIIHYDEANGFMCLSDFGDVLLSDKLDETTIAALYEKAIKLLPKIQKVSAQEQWPLPVYDAPFLQLEVDIFSDWLVHKHLNISLTIDETKQLQQCFDLLIASALEQPQVTVHRDFHSRNLMLIASGDIAVIDFQDAVKGPFTYDLVSLLRDCYVRWEDELIEPHVHNYYLNNKVDVSYQQFTRWFDFMGLQRHIKASGIFARLYHRDGKSGYLKDIPLTLSYIIDIAAKYPELTFLSNLVKSKVLPSITKLASQQKARV</sequence>
<dbReference type="SUPFAM" id="SSF56112">
    <property type="entry name" value="Protein kinase-like (PK-like)"/>
    <property type="match status" value="1"/>
</dbReference>
<gene>
    <name evidence="4" type="ORF">RGQ13_16025</name>
</gene>
<dbReference type="Proteomes" id="UP001258994">
    <property type="component" value="Chromosome"/>
</dbReference>
<reference evidence="5" key="1">
    <citation type="submission" date="2023-09" db="EMBL/GenBank/DDBJ databases">
        <authorList>
            <person name="Li S."/>
            <person name="Li X."/>
            <person name="Zhang C."/>
            <person name="Zhao Z."/>
        </authorList>
    </citation>
    <scope>NUCLEOTIDE SEQUENCE [LARGE SCALE GENOMIC DNA]</scope>
    <source>
        <strain evidence="5">SQ149</strain>
    </source>
</reference>
<evidence type="ECO:0000256" key="1">
    <source>
        <dbReference type="ARBA" id="ARBA00022741"/>
    </source>
</evidence>
<protein>
    <submittedName>
        <fullName evidence="4">Phosphotransferase</fullName>
    </submittedName>
</protein>
<keyword evidence="2" id="KW-0067">ATP-binding</keyword>
<evidence type="ECO:0000259" key="3">
    <source>
        <dbReference type="Pfam" id="PF01636"/>
    </source>
</evidence>
<dbReference type="InterPro" id="IPR002575">
    <property type="entry name" value="Aminoglycoside_PTrfase"/>
</dbReference>
<keyword evidence="1" id="KW-0547">Nucleotide-binding</keyword>
<dbReference type="PANTHER" id="PTHR33540:SF1">
    <property type="entry name" value="N-ACETYLMURAMATE_N-ACETYLGLUCOSAMINE KINASE"/>
    <property type="match status" value="1"/>
</dbReference>
<dbReference type="InterPro" id="IPR011009">
    <property type="entry name" value="Kinase-like_dom_sf"/>
</dbReference>